<dbReference type="Pfam" id="PF00158">
    <property type="entry name" value="Sigma54_activat"/>
    <property type="match status" value="1"/>
</dbReference>
<sequence>MKAHDPFKLLAVDSDARALDDIRDCLAEGKLDVTTAPSGAEALRVLEFSKVDLVVLDLQIPDVDGLSLLQYIREHFKDIEVIMTAEFPTVPDAVLAIKRGAENLLVKPLQPDELRSTVNRLIGKLSHRRALVFECTPPETYGLIGISDGICNVIERIERAAAINANVLIHGESGTGKELVARAIHYGGDRAAARFVPVNCTAIPDTLIESELFGHVKGAFTGAKDSRAGFFQIADGGTIFLDEIGDASLNLQGKLLRVLQNKEIHIVGSSHVRKVDTRIIAATHKDLLAMVDKNLFREDLYYRLDVVDIYVPPLRERPADILPLVNHFLNQYAKEMGIEPPIFTDRAIENLKNHSWPGNVRELENLAQRLLVNADSDTLDVADLPKTMRQGVRPRAEGLQTLSALEAEHILRVLESTGGNKTRAAAILGIDRKTLREKLKRIVEIHQPG</sequence>
<dbReference type="PANTHER" id="PTHR32071:SF117">
    <property type="entry name" value="PTS-DEPENDENT DIHYDROXYACETONE KINASE OPERON REGULATORY PROTEIN-RELATED"/>
    <property type="match status" value="1"/>
</dbReference>
<dbReference type="Proteomes" id="UP000427906">
    <property type="component" value="Chromosome"/>
</dbReference>
<dbReference type="PROSITE" id="PS00688">
    <property type="entry name" value="SIGMA54_INTERACT_3"/>
    <property type="match status" value="1"/>
</dbReference>
<protein>
    <submittedName>
        <fullName evidence="9">Acetoacetate metabolism regulatory protein AtoC</fullName>
    </submittedName>
</protein>
<evidence type="ECO:0000313" key="10">
    <source>
        <dbReference type="Proteomes" id="UP000427906"/>
    </source>
</evidence>
<dbReference type="InterPro" id="IPR025943">
    <property type="entry name" value="Sigma_54_int_dom_ATP-bd_2"/>
</dbReference>
<dbReference type="AlphaFoldDB" id="A0A5K7Z6W5"/>
<feature type="domain" description="Response regulatory" evidence="8">
    <location>
        <begin position="8"/>
        <end position="122"/>
    </location>
</feature>
<dbReference type="PRINTS" id="PR01590">
    <property type="entry name" value="HTHFIS"/>
</dbReference>
<dbReference type="CDD" id="cd00009">
    <property type="entry name" value="AAA"/>
    <property type="match status" value="1"/>
</dbReference>
<dbReference type="Gene3D" id="3.40.50.2300">
    <property type="match status" value="1"/>
</dbReference>
<keyword evidence="4" id="KW-0238">DNA-binding</keyword>
<evidence type="ECO:0000259" key="8">
    <source>
        <dbReference type="PROSITE" id="PS50110"/>
    </source>
</evidence>
<dbReference type="InterPro" id="IPR001789">
    <property type="entry name" value="Sig_transdc_resp-reg_receiver"/>
</dbReference>
<dbReference type="SUPFAM" id="SSF52540">
    <property type="entry name" value="P-loop containing nucleoside triphosphate hydrolases"/>
    <property type="match status" value="1"/>
</dbReference>
<dbReference type="InterPro" id="IPR011006">
    <property type="entry name" value="CheY-like_superfamily"/>
</dbReference>
<dbReference type="PROSITE" id="PS50110">
    <property type="entry name" value="RESPONSE_REGULATORY"/>
    <property type="match status" value="1"/>
</dbReference>
<dbReference type="PROSITE" id="PS00676">
    <property type="entry name" value="SIGMA54_INTERACT_2"/>
    <property type="match status" value="1"/>
</dbReference>
<dbReference type="GO" id="GO:0043565">
    <property type="term" value="F:sequence-specific DNA binding"/>
    <property type="evidence" value="ECO:0007669"/>
    <property type="project" value="InterPro"/>
</dbReference>
<dbReference type="GO" id="GO:0006355">
    <property type="term" value="P:regulation of DNA-templated transcription"/>
    <property type="evidence" value="ECO:0007669"/>
    <property type="project" value="InterPro"/>
</dbReference>
<dbReference type="GO" id="GO:0005524">
    <property type="term" value="F:ATP binding"/>
    <property type="evidence" value="ECO:0007669"/>
    <property type="project" value="UniProtKB-KW"/>
</dbReference>
<dbReference type="Gene3D" id="3.40.50.300">
    <property type="entry name" value="P-loop containing nucleotide triphosphate hydrolases"/>
    <property type="match status" value="1"/>
</dbReference>
<dbReference type="InterPro" id="IPR003593">
    <property type="entry name" value="AAA+_ATPase"/>
</dbReference>
<feature type="modified residue" description="4-aspartylphosphate" evidence="6">
    <location>
        <position position="57"/>
    </location>
</feature>
<dbReference type="Pfam" id="PF00072">
    <property type="entry name" value="Response_reg"/>
    <property type="match status" value="1"/>
</dbReference>
<evidence type="ECO:0000256" key="2">
    <source>
        <dbReference type="ARBA" id="ARBA00022840"/>
    </source>
</evidence>
<evidence type="ECO:0000256" key="4">
    <source>
        <dbReference type="ARBA" id="ARBA00023125"/>
    </source>
</evidence>
<dbReference type="InterPro" id="IPR027417">
    <property type="entry name" value="P-loop_NTPase"/>
</dbReference>
<evidence type="ECO:0000256" key="6">
    <source>
        <dbReference type="PROSITE-ProRule" id="PRU00169"/>
    </source>
</evidence>
<dbReference type="InterPro" id="IPR009057">
    <property type="entry name" value="Homeodomain-like_sf"/>
</dbReference>
<dbReference type="PROSITE" id="PS50045">
    <property type="entry name" value="SIGMA54_INTERACT_4"/>
    <property type="match status" value="1"/>
</dbReference>
<keyword evidence="10" id="KW-1185">Reference proteome</keyword>
<dbReference type="PANTHER" id="PTHR32071">
    <property type="entry name" value="TRANSCRIPTIONAL REGULATORY PROTEIN"/>
    <property type="match status" value="1"/>
</dbReference>
<dbReference type="CDD" id="cd00156">
    <property type="entry name" value="REC"/>
    <property type="match status" value="1"/>
</dbReference>
<feature type="domain" description="Sigma-54 factor interaction" evidence="7">
    <location>
        <begin position="143"/>
        <end position="372"/>
    </location>
</feature>
<dbReference type="SMART" id="SM00382">
    <property type="entry name" value="AAA"/>
    <property type="match status" value="1"/>
</dbReference>
<evidence type="ECO:0000259" key="7">
    <source>
        <dbReference type="PROSITE" id="PS50045"/>
    </source>
</evidence>
<dbReference type="Gene3D" id="1.10.10.60">
    <property type="entry name" value="Homeodomain-like"/>
    <property type="match status" value="1"/>
</dbReference>
<evidence type="ECO:0000256" key="5">
    <source>
        <dbReference type="ARBA" id="ARBA00023163"/>
    </source>
</evidence>
<dbReference type="InterPro" id="IPR025662">
    <property type="entry name" value="Sigma_54_int_dom_ATP-bd_1"/>
</dbReference>
<dbReference type="InterPro" id="IPR002078">
    <property type="entry name" value="Sigma_54_int"/>
</dbReference>
<dbReference type="InterPro" id="IPR058031">
    <property type="entry name" value="AAA_lid_NorR"/>
</dbReference>
<dbReference type="InterPro" id="IPR025944">
    <property type="entry name" value="Sigma_54_int_dom_CS"/>
</dbReference>
<organism evidence="9 10">
    <name type="scientific">Desulfosarcina alkanivorans</name>
    <dbReference type="NCBI Taxonomy" id="571177"/>
    <lineage>
        <taxon>Bacteria</taxon>
        <taxon>Pseudomonadati</taxon>
        <taxon>Thermodesulfobacteriota</taxon>
        <taxon>Desulfobacteria</taxon>
        <taxon>Desulfobacterales</taxon>
        <taxon>Desulfosarcinaceae</taxon>
        <taxon>Desulfosarcina</taxon>
    </lineage>
</organism>
<gene>
    <name evidence="9" type="ORF">DSCA_61770</name>
</gene>
<dbReference type="SMART" id="SM00448">
    <property type="entry name" value="REC"/>
    <property type="match status" value="1"/>
</dbReference>
<keyword evidence="2" id="KW-0067">ATP-binding</keyword>
<dbReference type="Pfam" id="PF25601">
    <property type="entry name" value="AAA_lid_14"/>
    <property type="match status" value="1"/>
</dbReference>
<keyword evidence="1" id="KW-0547">Nucleotide-binding</keyword>
<dbReference type="EMBL" id="AP021874">
    <property type="protein sequence ID" value="BBO72247.1"/>
    <property type="molecule type" value="Genomic_DNA"/>
</dbReference>
<dbReference type="SUPFAM" id="SSF52172">
    <property type="entry name" value="CheY-like"/>
    <property type="match status" value="1"/>
</dbReference>
<name>A0A5K7Z6W5_9BACT</name>
<proteinExistence type="predicted"/>
<dbReference type="SUPFAM" id="SSF46689">
    <property type="entry name" value="Homeodomain-like"/>
    <property type="match status" value="1"/>
</dbReference>
<dbReference type="Pfam" id="PF02954">
    <property type="entry name" value="HTH_8"/>
    <property type="match status" value="1"/>
</dbReference>
<keyword evidence="5" id="KW-0804">Transcription</keyword>
<accession>A0A5K7Z6W5</accession>
<reference evidence="9 10" key="1">
    <citation type="submission" date="2019-11" db="EMBL/GenBank/DDBJ databases">
        <title>Comparative genomics of hydrocarbon-degrading Desulfosarcina strains.</title>
        <authorList>
            <person name="Watanabe M."/>
            <person name="Kojima H."/>
            <person name="Fukui M."/>
        </authorList>
    </citation>
    <scope>NUCLEOTIDE SEQUENCE [LARGE SCALE GENOMIC DNA]</scope>
    <source>
        <strain evidence="9 10">PL12</strain>
    </source>
</reference>
<evidence type="ECO:0000313" key="9">
    <source>
        <dbReference type="EMBL" id="BBO72247.1"/>
    </source>
</evidence>
<dbReference type="Gene3D" id="1.10.8.60">
    <property type="match status" value="1"/>
</dbReference>
<dbReference type="FunFam" id="3.40.50.300:FF:000006">
    <property type="entry name" value="DNA-binding transcriptional regulator NtrC"/>
    <property type="match status" value="1"/>
</dbReference>
<dbReference type="GO" id="GO:0000160">
    <property type="term" value="P:phosphorelay signal transduction system"/>
    <property type="evidence" value="ECO:0007669"/>
    <property type="project" value="InterPro"/>
</dbReference>
<dbReference type="OrthoDB" id="236556at2"/>
<dbReference type="KEGG" id="dalk:DSCA_61770"/>
<dbReference type="PROSITE" id="PS00675">
    <property type="entry name" value="SIGMA54_INTERACT_1"/>
    <property type="match status" value="1"/>
</dbReference>
<dbReference type="InterPro" id="IPR002197">
    <property type="entry name" value="HTH_Fis"/>
</dbReference>
<keyword evidence="6" id="KW-0597">Phosphoprotein</keyword>
<evidence type="ECO:0000256" key="3">
    <source>
        <dbReference type="ARBA" id="ARBA00023015"/>
    </source>
</evidence>
<evidence type="ECO:0000256" key="1">
    <source>
        <dbReference type="ARBA" id="ARBA00022741"/>
    </source>
</evidence>
<keyword evidence="3" id="KW-0805">Transcription regulation</keyword>